<evidence type="ECO:0000256" key="3">
    <source>
        <dbReference type="ARBA" id="ARBA00022801"/>
    </source>
</evidence>
<feature type="domain" description="Metallo-beta-lactamase" evidence="6">
    <location>
        <begin position="30"/>
        <end position="194"/>
    </location>
</feature>
<dbReference type="FunFam" id="3.60.15.10:FF:000017">
    <property type="entry name" value="Lactamase beta 2"/>
    <property type="match status" value="1"/>
</dbReference>
<proteinExistence type="evidence at transcript level"/>
<dbReference type="InterPro" id="IPR036866">
    <property type="entry name" value="RibonucZ/Hydroxyglut_hydro"/>
</dbReference>
<dbReference type="Pfam" id="PF00753">
    <property type="entry name" value="Lactamase_B"/>
    <property type="match status" value="1"/>
</dbReference>
<dbReference type="GO" id="GO:0004521">
    <property type="term" value="F:RNA endonuclease activity"/>
    <property type="evidence" value="ECO:0007669"/>
    <property type="project" value="TreeGrafter"/>
</dbReference>
<dbReference type="PANTHER" id="PTHR23131">
    <property type="entry name" value="ENDORIBONUCLEASE LACTB2"/>
    <property type="match status" value="1"/>
</dbReference>
<sequence>MSTIIPKVTTLSNRVIRILGCNPSPMTLQGTNTYVIGIGAKRILLDSGNPSVPEYIDLLKNVLLNQNCSLSNIVVSHWHLDHIGGVPDILEKIPGCKVSKFPRSDGKQEPVLNIDYTYLNEGDIISTEGATLRVVSAPGHTDDHLVLYLEEENSLFSGDCILGEGTAVFEDLHDYMLTLKKIFEMRPARIYPGHGPVIENPKKKIEDYINHRMAREKQILDTLEEIRPNGLTAKELVARIYIDTPKHLHGAAEVNVTHHLEKLKKGNMIGEKIESTMDGETKRYSLL</sequence>
<keyword evidence="3" id="KW-0378">Hydrolase</keyword>
<dbReference type="InterPro" id="IPR041516">
    <property type="entry name" value="LACTB2_WH"/>
</dbReference>
<comment type="similarity">
    <text evidence="1">Belongs to the metallo-beta-lactamase superfamily. Glyoxalase II family.</text>
</comment>
<dbReference type="GO" id="GO:0005759">
    <property type="term" value="C:mitochondrial matrix"/>
    <property type="evidence" value="ECO:0007669"/>
    <property type="project" value="TreeGrafter"/>
</dbReference>
<protein>
    <recommendedName>
        <fullName evidence="5">Beta-lactamase-like protein 2 homolog</fullName>
    </recommendedName>
</protein>
<organism evidence="7">
    <name type="scientific">Parasteatoda tepidariorum</name>
    <name type="common">Common house spider</name>
    <name type="synonym">Achaearanea tepidariorum</name>
    <dbReference type="NCBI Taxonomy" id="114398"/>
    <lineage>
        <taxon>Eukaryota</taxon>
        <taxon>Metazoa</taxon>
        <taxon>Ecdysozoa</taxon>
        <taxon>Arthropoda</taxon>
        <taxon>Chelicerata</taxon>
        <taxon>Arachnida</taxon>
        <taxon>Araneae</taxon>
        <taxon>Araneomorphae</taxon>
        <taxon>Entelegynae</taxon>
        <taxon>Araneoidea</taxon>
        <taxon>Theridiidae</taxon>
        <taxon>Parasteatoda</taxon>
    </lineage>
</organism>
<dbReference type="GO" id="GO:0016787">
    <property type="term" value="F:hydrolase activity"/>
    <property type="evidence" value="ECO:0007669"/>
    <property type="project" value="UniProtKB-KW"/>
</dbReference>
<dbReference type="KEGG" id="ptep:107453578"/>
<evidence type="ECO:0000256" key="1">
    <source>
        <dbReference type="ARBA" id="ARBA00006759"/>
    </source>
</evidence>
<dbReference type="PANTHER" id="PTHR23131:SF0">
    <property type="entry name" value="ENDORIBONUCLEASE LACTB2"/>
    <property type="match status" value="1"/>
</dbReference>
<dbReference type="InterPro" id="IPR036388">
    <property type="entry name" value="WH-like_DNA-bd_sf"/>
</dbReference>
<dbReference type="AlphaFoldDB" id="A0A2L2YEG9"/>
<dbReference type="Gene3D" id="1.10.10.10">
    <property type="entry name" value="Winged helix-like DNA-binding domain superfamily/Winged helix DNA-binding domain"/>
    <property type="match status" value="1"/>
</dbReference>
<dbReference type="Pfam" id="PF17778">
    <property type="entry name" value="WHD_BLACT"/>
    <property type="match status" value="1"/>
</dbReference>
<dbReference type="Gene3D" id="3.60.15.10">
    <property type="entry name" value="Ribonuclease Z/Hydroxyacylglutathione hydrolase-like"/>
    <property type="match status" value="1"/>
</dbReference>
<dbReference type="GO" id="GO:0031123">
    <property type="term" value="P:RNA 3'-end processing"/>
    <property type="evidence" value="ECO:0007669"/>
    <property type="project" value="UniProtKB-ARBA"/>
</dbReference>
<dbReference type="SMART" id="SM00849">
    <property type="entry name" value="Lactamase_B"/>
    <property type="match status" value="1"/>
</dbReference>
<accession>A0A2L2YEG9</accession>
<dbReference type="GO" id="GO:0046872">
    <property type="term" value="F:metal ion binding"/>
    <property type="evidence" value="ECO:0007669"/>
    <property type="project" value="UniProtKB-KW"/>
</dbReference>
<evidence type="ECO:0000256" key="5">
    <source>
        <dbReference type="ARBA" id="ARBA00069358"/>
    </source>
</evidence>
<dbReference type="EMBL" id="IAAA01016854">
    <property type="protein sequence ID" value="LAA05605.1"/>
    <property type="molecule type" value="mRNA"/>
</dbReference>
<dbReference type="InterPro" id="IPR047921">
    <property type="entry name" value="LACTB2-like_MBL-fold"/>
</dbReference>
<dbReference type="OrthoDB" id="17458at2759"/>
<keyword evidence="4" id="KW-0862">Zinc</keyword>
<dbReference type="GO" id="GO:0003727">
    <property type="term" value="F:single-stranded RNA binding"/>
    <property type="evidence" value="ECO:0007669"/>
    <property type="project" value="TreeGrafter"/>
</dbReference>
<keyword evidence="2" id="KW-0479">Metal-binding</keyword>
<evidence type="ECO:0000256" key="4">
    <source>
        <dbReference type="ARBA" id="ARBA00022833"/>
    </source>
</evidence>
<dbReference type="InterPro" id="IPR001279">
    <property type="entry name" value="Metallo-B-lactamas"/>
</dbReference>
<dbReference type="CDD" id="cd07722">
    <property type="entry name" value="LACTB2-like_MBL-fold"/>
    <property type="match status" value="1"/>
</dbReference>
<dbReference type="GeneID" id="107453578"/>
<dbReference type="InterPro" id="IPR050662">
    <property type="entry name" value="Sec-metab_biosynth-thioest"/>
</dbReference>
<evidence type="ECO:0000313" key="7">
    <source>
        <dbReference type="EMBL" id="LAA05605.1"/>
    </source>
</evidence>
<name>A0A2L2YEG9_PARTP</name>
<dbReference type="OMA" id="WQAMDVV"/>
<evidence type="ECO:0000259" key="6">
    <source>
        <dbReference type="SMART" id="SM00849"/>
    </source>
</evidence>
<reference evidence="7" key="1">
    <citation type="journal article" date="2016" name="Mol. Ecol. Resour.">
        <title>Evaluation of the impact of RNA preservation methods of spiders for de novo transcriptome assembly.</title>
        <authorList>
            <person name="Kono N."/>
            <person name="Nakamura H."/>
            <person name="Ito Y."/>
            <person name="Tomita M."/>
            <person name="Arakawa K."/>
        </authorList>
    </citation>
    <scope>NUCLEOTIDE SEQUENCE</scope>
    <source>
        <tissue evidence="7">Whole body</tissue>
    </source>
</reference>
<dbReference type="RefSeq" id="XP_042911224.1">
    <property type="nucleotide sequence ID" value="XM_043055290.2"/>
</dbReference>
<dbReference type="SUPFAM" id="SSF56281">
    <property type="entry name" value="Metallo-hydrolase/oxidoreductase"/>
    <property type="match status" value="1"/>
</dbReference>
<evidence type="ECO:0000256" key="2">
    <source>
        <dbReference type="ARBA" id="ARBA00022723"/>
    </source>
</evidence>